<organism evidence="1">
    <name type="scientific">Tunturiibacter gelidiferens</name>
    <dbReference type="NCBI Taxonomy" id="3069689"/>
    <lineage>
        <taxon>Bacteria</taxon>
        <taxon>Pseudomonadati</taxon>
        <taxon>Acidobacteriota</taxon>
        <taxon>Terriglobia</taxon>
        <taxon>Terriglobales</taxon>
        <taxon>Acidobacteriaceae</taxon>
        <taxon>Tunturiibacter</taxon>
    </lineage>
</organism>
<dbReference type="AlphaFoldDB" id="A0AAU7YVD9"/>
<dbReference type="RefSeq" id="WP_353070969.1">
    <property type="nucleotide sequence ID" value="NZ_CP132938.1"/>
</dbReference>
<proteinExistence type="predicted"/>
<accession>A0AAU7YVD9</accession>
<evidence type="ECO:0000313" key="1">
    <source>
        <dbReference type="EMBL" id="XCB20548.1"/>
    </source>
</evidence>
<name>A0AAU7YVD9_9BACT</name>
<protein>
    <submittedName>
        <fullName evidence="1">Uncharacterized protein</fullName>
    </submittedName>
</protein>
<dbReference type="KEGG" id="tgi:RBB81_13190"/>
<reference evidence="1" key="1">
    <citation type="submission" date="2023-08" db="EMBL/GenBank/DDBJ databases">
        <authorList>
            <person name="Messyasz A."/>
            <person name="Mannisto M.K."/>
            <person name="Kerkhof L.J."/>
            <person name="Haggblom M."/>
        </authorList>
    </citation>
    <scope>NUCLEOTIDE SEQUENCE</scope>
    <source>
        <strain evidence="1">M8UP39</strain>
    </source>
</reference>
<dbReference type="EMBL" id="CP132938">
    <property type="protein sequence ID" value="XCB20548.1"/>
    <property type="molecule type" value="Genomic_DNA"/>
</dbReference>
<sequence>MVILASEPPRSREVMAAGGLPRDLMAAPVTGEPFSAIWTNEIVMTLSDDAHSKKNRHHLVTRDSAGRERGKMRLLAAKAGKPEQKLVVVIDPVAHTI</sequence>
<reference evidence="1" key="2">
    <citation type="journal article" date="2024" name="Environ. Microbiol.">
        <title>Genome analysis and description of Tunturibacter gen. nov. expands the diversity of Terriglobia in tundra soils.</title>
        <authorList>
            <person name="Messyasz A."/>
            <person name="Mannisto M.K."/>
            <person name="Kerkhof L.J."/>
            <person name="Haggblom M.M."/>
        </authorList>
    </citation>
    <scope>NUCLEOTIDE SEQUENCE</scope>
    <source>
        <strain evidence="1">M8UP39</strain>
    </source>
</reference>
<gene>
    <name evidence="1" type="ORF">RBB81_13190</name>
</gene>